<dbReference type="KEGG" id="dgr:6568409"/>
<dbReference type="SMR" id="B4JV31"/>
<evidence type="ECO:0000256" key="4">
    <source>
        <dbReference type="ARBA" id="ARBA00022912"/>
    </source>
</evidence>
<dbReference type="EC" id="3.1.3.2" evidence="2"/>
<evidence type="ECO:0000256" key="3">
    <source>
        <dbReference type="ARBA" id="ARBA00022801"/>
    </source>
</evidence>
<dbReference type="PRINTS" id="PR00719">
    <property type="entry name" value="LMWPTPASE"/>
</dbReference>
<organism evidence="8">
    <name type="scientific">Drosophila grimshawi</name>
    <name type="common">Hawaiian fruit fly</name>
    <name type="synonym">Idiomyia grimshawi</name>
    <dbReference type="NCBI Taxonomy" id="7222"/>
    <lineage>
        <taxon>Eukaryota</taxon>
        <taxon>Metazoa</taxon>
        <taxon>Ecdysozoa</taxon>
        <taxon>Arthropoda</taxon>
        <taxon>Hexapoda</taxon>
        <taxon>Insecta</taxon>
        <taxon>Pterygota</taxon>
        <taxon>Neoptera</taxon>
        <taxon>Endopterygota</taxon>
        <taxon>Diptera</taxon>
        <taxon>Brachycera</taxon>
        <taxon>Muscomorpha</taxon>
        <taxon>Ephydroidea</taxon>
        <taxon>Drosophilidae</taxon>
        <taxon>Drosophila</taxon>
        <taxon>Hawaiian Drosophila</taxon>
    </lineage>
</organism>
<dbReference type="InterPro" id="IPR036196">
    <property type="entry name" value="Ptyr_pPase_sf"/>
</dbReference>
<reference evidence="7 8" key="1">
    <citation type="journal article" date="2007" name="Nature">
        <title>Evolution of genes and genomes on the Drosophila phylogeny.</title>
        <authorList>
            <consortium name="Drosophila 12 Genomes Consortium"/>
            <person name="Clark A.G."/>
            <person name="Eisen M.B."/>
            <person name="Smith D.R."/>
            <person name="Bergman C.M."/>
            <person name="Oliver B."/>
            <person name="Markow T.A."/>
            <person name="Kaufman T.C."/>
            <person name="Kellis M."/>
            <person name="Gelbart W."/>
            <person name="Iyer V.N."/>
            <person name="Pollard D.A."/>
            <person name="Sackton T.B."/>
            <person name="Larracuente A.M."/>
            <person name="Singh N.D."/>
            <person name="Abad J.P."/>
            <person name="Abt D.N."/>
            <person name="Adryan B."/>
            <person name="Aguade M."/>
            <person name="Akashi H."/>
            <person name="Anderson W.W."/>
            <person name="Aquadro C.F."/>
            <person name="Ardell D.H."/>
            <person name="Arguello R."/>
            <person name="Artieri C.G."/>
            <person name="Barbash D.A."/>
            <person name="Barker D."/>
            <person name="Barsanti P."/>
            <person name="Batterham P."/>
            <person name="Batzoglou S."/>
            <person name="Begun D."/>
            <person name="Bhutkar A."/>
            <person name="Blanco E."/>
            <person name="Bosak S.A."/>
            <person name="Bradley R.K."/>
            <person name="Brand A.D."/>
            <person name="Brent M.R."/>
            <person name="Brooks A.N."/>
            <person name="Brown R.H."/>
            <person name="Butlin R.K."/>
            <person name="Caggese C."/>
            <person name="Calvi B.R."/>
            <person name="Bernardo de Carvalho A."/>
            <person name="Caspi A."/>
            <person name="Castrezana S."/>
            <person name="Celniker S.E."/>
            <person name="Chang J.L."/>
            <person name="Chapple C."/>
            <person name="Chatterji S."/>
            <person name="Chinwalla A."/>
            <person name="Civetta A."/>
            <person name="Clifton S.W."/>
            <person name="Comeron J.M."/>
            <person name="Costello J.C."/>
            <person name="Coyne J.A."/>
            <person name="Daub J."/>
            <person name="David R.G."/>
            <person name="Delcher A.L."/>
            <person name="Delehaunty K."/>
            <person name="Do C.B."/>
            <person name="Ebling H."/>
            <person name="Edwards K."/>
            <person name="Eickbush T."/>
            <person name="Evans J.D."/>
            <person name="Filipski A."/>
            <person name="Findeiss S."/>
            <person name="Freyhult E."/>
            <person name="Fulton L."/>
            <person name="Fulton R."/>
            <person name="Garcia A.C."/>
            <person name="Gardiner A."/>
            <person name="Garfield D.A."/>
            <person name="Garvin B.E."/>
            <person name="Gibson G."/>
            <person name="Gilbert D."/>
            <person name="Gnerre S."/>
            <person name="Godfrey J."/>
            <person name="Good R."/>
            <person name="Gotea V."/>
            <person name="Gravely B."/>
            <person name="Greenberg A.J."/>
            <person name="Griffiths-Jones S."/>
            <person name="Gross S."/>
            <person name="Guigo R."/>
            <person name="Gustafson E.A."/>
            <person name="Haerty W."/>
            <person name="Hahn M.W."/>
            <person name="Halligan D.L."/>
            <person name="Halpern A.L."/>
            <person name="Halter G.M."/>
            <person name="Han M.V."/>
            <person name="Heger A."/>
            <person name="Hillier L."/>
            <person name="Hinrichs A.S."/>
            <person name="Holmes I."/>
            <person name="Hoskins R.A."/>
            <person name="Hubisz M.J."/>
            <person name="Hultmark D."/>
            <person name="Huntley M.A."/>
            <person name="Jaffe D.B."/>
            <person name="Jagadeeshan S."/>
            <person name="Jeck W.R."/>
            <person name="Johnson J."/>
            <person name="Jones C.D."/>
            <person name="Jordan W.C."/>
            <person name="Karpen G.H."/>
            <person name="Kataoka E."/>
            <person name="Keightley P.D."/>
            <person name="Kheradpour P."/>
            <person name="Kirkness E.F."/>
            <person name="Koerich L.B."/>
            <person name="Kristiansen K."/>
            <person name="Kudrna D."/>
            <person name="Kulathinal R.J."/>
            <person name="Kumar S."/>
            <person name="Kwok R."/>
            <person name="Lander E."/>
            <person name="Langley C.H."/>
            <person name="Lapoint R."/>
            <person name="Lazzaro B.P."/>
            <person name="Lee S.J."/>
            <person name="Levesque L."/>
            <person name="Li R."/>
            <person name="Lin C.F."/>
            <person name="Lin M.F."/>
            <person name="Lindblad-Toh K."/>
            <person name="Llopart A."/>
            <person name="Long M."/>
            <person name="Low L."/>
            <person name="Lozovsky E."/>
            <person name="Lu J."/>
            <person name="Luo M."/>
            <person name="Machado C.A."/>
            <person name="Makalowski W."/>
            <person name="Marzo M."/>
            <person name="Matsuda M."/>
            <person name="Matzkin L."/>
            <person name="McAllister B."/>
            <person name="McBride C.S."/>
            <person name="McKernan B."/>
            <person name="McKernan K."/>
            <person name="Mendez-Lago M."/>
            <person name="Minx P."/>
            <person name="Mollenhauer M.U."/>
            <person name="Montooth K."/>
            <person name="Mount S.M."/>
            <person name="Mu X."/>
            <person name="Myers E."/>
            <person name="Negre B."/>
            <person name="Newfeld S."/>
            <person name="Nielsen R."/>
            <person name="Noor M.A."/>
            <person name="O'Grady P."/>
            <person name="Pachter L."/>
            <person name="Papaceit M."/>
            <person name="Parisi M.J."/>
            <person name="Parisi M."/>
            <person name="Parts L."/>
            <person name="Pedersen J.S."/>
            <person name="Pesole G."/>
            <person name="Phillippy A.M."/>
            <person name="Ponting C.P."/>
            <person name="Pop M."/>
            <person name="Porcelli D."/>
            <person name="Powell J.R."/>
            <person name="Prohaska S."/>
            <person name="Pruitt K."/>
            <person name="Puig M."/>
            <person name="Quesneville H."/>
            <person name="Ram K.R."/>
            <person name="Rand D."/>
            <person name="Rasmussen M.D."/>
            <person name="Reed L.K."/>
            <person name="Reenan R."/>
            <person name="Reily A."/>
            <person name="Remington K.A."/>
            <person name="Rieger T.T."/>
            <person name="Ritchie M.G."/>
            <person name="Robin C."/>
            <person name="Rogers Y.H."/>
            <person name="Rohde C."/>
            <person name="Rozas J."/>
            <person name="Rubenfield M.J."/>
            <person name="Ruiz A."/>
            <person name="Russo S."/>
            <person name="Salzberg S.L."/>
            <person name="Sanchez-Gracia A."/>
            <person name="Saranga D.J."/>
            <person name="Sato H."/>
            <person name="Schaeffer S.W."/>
            <person name="Schatz M.C."/>
            <person name="Schlenke T."/>
            <person name="Schwartz R."/>
            <person name="Segarra C."/>
            <person name="Singh R.S."/>
            <person name="Sirot L."/>
            <person name="Sirota M."/>
            <person name="Sisneros N.B."/>
            <person name="Smith C.D."/>
            <person name="Smith T.F."/>
            <person name="Spieth J."/>
            <person name="Stage D.E."/>
            <person name="Stark A."/>
            <person name="Stephan W."/>
            <person name="Strausberg R.L."/>
            <person name="Strempel S."/>
            <person name="Sturgill D."/>
            <person name="Sutton G."/>
            <person name="Sutton G.G."/>
            <person name="Tao W."/>
            <person name="Teichmann S."/>
            <person name="Tobari Y.N."/>
            <person name="Tomimura Y."/>
            <person name="Tsolas J.M."/>
            <person name="Valente V.L."/>
            <person name="Venter E."/>
            <person name="Venter J.C."/>
            <person name="Vicario S."/>
            <person name="Vieira F.G."/>
            <person name="Vilella A.J."/>
            <person name="Villasante A."/>
            <person name="Walenz B."/>
            <person name="Wang J."/>
            <person name="Wasserman M."/>
            <person name="Watts T."/>
            <person name="Wilson D."/>
            <person name="Wilson R.K."/>
            <person name="Wing R.A."/>
            <person name="Wolfner M.F."/>
            <person name="Wong A."/>
            <person name="Wong G.K."/>
            <person name="Wu C.I."/>
            <person name="Wu G."/>
            <person name="Yamamoto D."/>
            <person name="Yang H.P."/>
            <person name="Yang S.P."/>
            <person name="Yorke J.A."/>
            <person name="Yoshida K."/>
            <person name="Zdobnov E."/>
            <person name="Zhang P."/>
            <person name="Zhang Y."/>
            <person name="Zimin A.V."/>
            <person name="Baldwin J."/>
            <person name="Abdouelleil A."/>
            <person name="Abdulkadir J."/>
            <person name="Abebe A."/>
            <person name="Abera B."/>
            <person name="Abreu J."/>
            <person name="Acer S.C."/>
            <person name="Aftuck L."/>
            <person name="Alexander A."/>
            <person name="An P."/>
            <person name="Anderson E."/>
            <person name="Anderson S."/>
            <person name="Arachi H."/>
            <person name="Azer M."/>
            <person name="Bachantsang P."/>
            <person name="Barry A."/>
            <person name="Bayul T."/>
            <person name="Berlin A."/>
            <person name="Bessette D."/>
            <person name="Bloom T."/>
            <person name="Blye J."/>
            <person name="Boguslavskiy L."/>
            <person name="Bonnet C."/>
            <person name="Boukhgalter B."/>
            <person name="Bourzgui I."/>
            <person name="Brown A."/>
            <person name="Cahill P."/>
            <person name="Channer S."/>
            <person name="Cheshatsang Y."/>
            <person name="Chuda L."/>
            <person name="Citroen M."/>
            <person name="Collymore A."/>
            <person name="Cooke P."/>
            <person name="Costello M."/>
            <person name="D'Aco K."/>
            <person name="Daza R."/>
            <person name="De Haan G."/>
            <person name="DeGray S."/>
            <person name="DeMaso C."/>
            <person name="Dhargay N."/>
            <person name="Dooley K."/>
            <person name="Dooley E."/>
            <person name="Doricent M."/>
            <person name="Dorje P."/>
            <person name="Dorjee K."/>
            <person name="Dupes A."/>
            <person name="Elong R."/>
            <person name="Falk J."/>
            <person name="Farina A."/>
            <person name="Faro S."/>
            <person name="Ferguson D."/>
            <person name="Fisher S."/>
            <person name="Foley C.D."/>
            <person name="Franke A."/>
            <person name="Friedrich D."/>
            <person name="Gadbois L."/>
            <person name="Gearin G."/>
            <person name="Gearin C.R."/>
            <person name="Giannoukos G."/>
            <person name="Goode T."/>
            <person name="Graham J."/>
            <person name="Grandbois E."/>
            <person name="Grewal S."/>
            <person name="Gyaltsen K."/>
            <person name="Hafez N."/>
            <person name="Hagos B."/>
            <person name="Hall J."/>
            <person name="Henson C."/>
            <person name="Hollinger A."/>
            <person name="Honan T."/>
            <person name="Huard M.D."/>
            <person name="Hughes L."/>
            <person name="Hurhula B."/>
            <person name="Husby M.E."/>
            <person name="Kamat A."/>
            <person name="Kanga B."/>
            <person name="Kashin S."/>
            <person name="Khazanovich D."/>
            <person name="Kisner P."/>
            <person name="Lance K."/>
            <person name="Lara M."/>
            <person name="Lee W."/>
            <person name="Lennon N."/>
            <person name="Letendre F."/>
            <person name="LeVine R."/>
            <person name="Lipovsky A."/>
            <person name="Liu X."/>
            <person name="Liu J."/>
            <person name="Liu S."/>
            <person name="Lokyitsang T."/>
            <person name="Lokyitsang Y."/>
            <person name="Lubonja R."/>
            <person name="Lui A."/>
            <person name="MacDonald P."/>
            <person name="Magnisalis V."/>
            <person name="Maru K."/>
            <person name="Matthews C."/>
            <person name="McCusker W."/>
            <person name="McDonough S."/>
            <person name="Mehta T."/>
            <person name="Meldrim J."/>
            <person name="Meneus L."/>
            <person name="Mihai O."/>
            <person name="Mihalev A."/>
            <person name="Mihova T."/>
            <person name="Mittelman R."/>
            <person name="Mlenga V."/>
            <person name="Montmayeur A."/>
            <person name="Mulrain L."/>
            <person name="Navidi A."/>
            <person name="Naylor J."/>
            <person name="Negash T."/>
            <person name="Nguyen T."/>
            <person name="Nguyen N."/>
            <person name="Nicol R."/>
            <person name="Norbu C."/>
            <person name="Norbu N."/>
            <person name="Novod N."/>
            <person name="O'Neill B."/>
            <person name="Osman S."/>
            <person name="Markiewicz E."/>
            <person name="Oyono O.L."/>
            <person name="Patti C."/>
            <person name="Phunkhang P."/>
            <person name="Pierre F."/>
            <person name="Priest M."/>
            <person name="Raghuraman S."/>
            <person name="Rege F."/>
            <person name="Reyes R."/>
            <person name="Rise C."/>
            <person name="Rogov P."/>
            <person name="Ross K."/>
            <person name="Ryan E."/>
            <person name="Settipalli S."/>
            <person name="Shea T."/>
            <person name="Sherpa N."/>
            <person name="Shi L."/>
            <person name="Shih D."/>
            <person name="Sparrow T."/>
            <person name="Spaulding J."/>
            <person name="Stalker J."/>
            <person name="Stange-Thomann N."/>
            <person name="Stavropoulos S."/>
            <person name="Stone C."/>
            <person name="Strader C."/>
            <person name="Tesfaye S."/>
            <person name="Thomson T."/>
            <person name="Thoulutsang Y."/>
            <person name="Thoulutsang D."/>
            <person name="Topham K."/>
            <person name="Topping I."/>
            <person name="Tsamla T."/>
            <person name="Vassiliev H."/>
            <person name="Vo A."/>
            <person name="Wangchuk T."/>
            <person name="Wangdi T."/>
            <person name="Weiand M."/>
            <person name="Wilkinson J."/>
            <person name="Wilson A."/>
            <person name="Yadav S."/>
            <person name="Young G."/>
            <person name="Yu Q."/>
            <person name="Zembek L."/>
            <person name="Zhong D."/>
            <person name="Zimmer A."/>
            <person name="Zwirko Z."/>
            <person name="Jaffe D.B."/>
            <person name="Alvarez P."/>
            <person name="Brockman W."/>
            <person name="Butler J."/>
            <person name="Chin C."/>
            <person name="Gnerre S."/>
            <person name="Grabherr M."/>
            <person name="Kleber M."/>
            <person name="Mauceli E."/>
            <person name="MacCallum I."/>
        </authorList>
    </citation>
    <scope>NUCLEOTIDE SEQUENCE [LARGE SCALE GENOMIC DNA]</scope>
    <source>
        <strain evidence="8">Tucson 15287-2541.00</strain>
    </source>
</reference>
<evidence type="ECO:0000259" key="6">
    <source>
        <dbReference type="SMART" id="SM00226"/>
    </source>
</evidence>
<dbReference type="Proteomes" id="UP000001070">
    <property type="component" value="Unassembled WGS sequence"/>
</dbReference>
<dbReference type="SUPFAM" id="SSF52788">
    <property type="entry name" value="Phosphotyrosine protein phosphatases I"/>
    <property type="match status" value="1"/>
</dbReference>
<dbReference type="EMBL" id="CH916374">
    <property type="protein sequence ID" value="EDV91351.1"/>
    <property type="molecule type" value="Genomic_DNA"/>
</dbReference>
<dbReference type="PhylomeDB" id="B4JV31"/>
<dbReference type="SMART" id="SM00226">
    <property type="entry name" value="LMWPc"/>
    <property type="match status" value="1"/>
</dbReference>
<sequence>MSFKKLLFVCMGNSCSSPMAETIMQNLMVKTSLYWEVDSAALRTWNIGRRPNAQCLRVLREHGLRSDHFCRLLSIQDFYYFDYIITMNMHVHKELLVWMDANHVDRSSQVLMLDSFGPNGKSLISLTPAHKMKSFRNAYYHIKECCKKLIIDQQVKIVQYHLPSSDDEDERKYQMMSQTQTVDSSESPESLNIECKKQFPSRSSFNISCSLCSVPKSHQKKLCQKCGQKFLAKL</sequence>
<feature type="active site" description="Nucleophile" evidence="5">
    <location>
        <position position="10"/>
    </location>
</feature>
<feature type="domain" description="Phosphotyrosine protein phosphatase I" evidence="6">
    <location>
        <begin position="4"/>
        <end position="152"/>
    </location>
</feature>
<evidence type="ECO:0000256" key="2">
    <source>
        <dbReference type="ARBA" id="ARBA00012646"/>
    </source>
</evidence>
<dbReference type="HOGENOM" id="CLU_1112316_0_0_1"/>
<dbReference type="InterPro" id="IPR023485">
    <property type="entry name" value="Ptyr_pPase"/>
</dbReference>
<dbReference type="OMA" id="QRKLCQK"/>
<keyword evidence="8" id="KW-1185">Reference proteome</keyword>
<dbReference type="InParanoid" id="B4JV31"/>
<dbReference type="eggNOG" id="KOG3217">
    <property type="taxonomic scope" value="Eukaryota"/>
</dbReference>
<protein>
    <recommendedName>
        <fullName evidence="2">acid phosphatase</fullName>
        <ecNumber evidence="2">3.1.3.2</ecNumber>
    </recommendedName>
</protein>
<dbReference type="InterPro" id="IPR050438">
    <property type="entry name" value="LMW_PTPase"/>
</dbReference>
<comment type="similarity">
    <text evidence="1">Belongs to the low molecular weight phosphotyrosine protein phosphatase family.</text>
</comment>
<keyword evidence="3" id="KW-0378">Hydrolase</keyword>
<dbReference type="STRING" id="7222.B4JV31"/>
<dbReference type="OrthoDB" id="3388at2759"/>
<dbReference type="Pfam" id="PF01451">
    <property type="entry name" value="LMWPc"/>
    <property type="match status" value="1"/>
</dbReference>
<proteinExistence type="inferred from homology"/>
<gene>
    <name evidence="7" type="primary">Dgri\GH14482</name>
    <name evidence="7" type="ORF">Dgri_GH14482</name>
</gene>
<accession>B4JV31</accession>
<dbReference type="GO" id="GO:0004725">
    <property type="term" value="F:protein tyrosine phosphatase activity"/>
    <property type="evidence" value="ECO:0007669"/>
    <property type="project" value="InterPro"/>
</dbReference>
<dbReference type="GO" id="GO:0003993">
    <property type="term" value="F:acid phosphatase activity"/>
    <property type="evidence" value="ECO:0007669"/>
    <property type="project" value="UniProtKB-EC"/>
</dbReference>
<dbReference type="InterPro" id="IPR017867">
    <property type="entry name" value="Tyr_phospatase_low_mol_wt"/>
</dbReference>
<evidence type="ECO:0000313" key="8">
    <source>
        <dbReference type="Proteomes" id="UP000001070"/>
    </source>
</evidence>
<dbReference type="PANTHER" id="PTHR11717">
    <property type="entry name" value="LOW MOLECULAR WEIGHT PROTEIN TYROSINE PHOSPHATASE"/>
    <property type="match status" value="1"/>
</dbReference>
<name>B4JV31_DROGR</name>
<evidence type="ECO:0000313" key="7">
    <source>
        <dbReference type="EMBL" id="EDV91351.1"/>
    </source>
</evidence>
<dbReference type="PANTHER" id="PTHR11717:SF29">
    <property type="entry name" value="ACID PHOSPHATASE"/>
    <property type="match status" value="1"/>
</dbReference>
<dbReference type="AlphaFoldDB" id="B4JV31"/>
<evidence type="ECO:0000256" key="5">
    <source>
        <dbReference type="PIRSR" id="PIRSR617867-1"/>
    </source>
</evidence>
<evidence type="ECO:0000256" key="1">
    <source>
        <dbReference type="ARBA" id="ARBA00011063"/>
    </source>
</evidence>
<dbReference type="Gene3D" id="3.40.50.2300">
    <property type="match status" value="1"/>
</dbReference>
<keyword evidence="4" id="KW-0904">Protein phosphatase</keyword>